<evidence type="ECO:0000256" key="5">
    <source>
        <dbReference type="ARBA" id="ARBA00022989"/>
    </source>
</evidence>
<comment type="similarity">
    <text evidence="2">Belongs to the resistance-nodulation-cell division (RND) (TC 2.A.6) family. MmpL subfamily.</text>
</comment>
<feature type="domain" description="SSD" evidence="8">
    <location>
        <begin position="574"/>
        <end position="702"/>
    </location>
</feature>
<reference evidence="9" key="1">
    <citation type="submission" date="2020-05" db="EMBL/GenBank/DDBJ databases">
        <authorList>
            <person name="Chiriac C."/>
            <person name="Salcher M."/>
            <person name="Ghai R."/>
            <person name="Kavagutti S V."/>
        </authorList>
    </citation>
    <scope>NUCLEOTIDE SEQUENCE</scope>
</reference>
<proteinExistence type="inferred from homology"/>
<protein>
    <submittedName>
        <fullName evidence="9">Unannotated protein</fullName>
    </submittedName>
</protein>
<dbReference type="PANTHER" id="PTHR33406">
    <property type="entry name" value="MEMBRANE PROTEIN MJ1562-RELATED"/>
    <property type="match status" value="1"/>
</dbReference>
<keyword evidence="4 7" id="KW-0812">Transmembrane</keyword>
<evidence type="ECO:0000256" key="7">
    <source>
        <dbReference type="SAM" id="Phobius"/>
    </source>
</evidence>
<evidence type="ECO:0000313" key="9">
    <source>
        <dbReference type="EMBL" id="CAB4329365.1"/>
    </source>
</evidence>
<evidence type="ECO:0000256" key="3">
    <source>
        <dbReference type="ARBA" id="ARBA00022475"/>
    </source>
</evidence>
<dbReference type="EMBL" id="CAESAJ010000001">
    <property type="protein sequence ID" value="CAB4329365.1"/>
    <property type="molecule type" value="Genomic_DNA"/>
</dbReference>
<evidence type="ECO:0000259" key="8">
    <source>
        <dbReference type="PROSITE" id="PS50156"/>
    </source>
</evidence>
<feature type="transmembrane region" description="Helical" evidence="7">
    <location>
        <begin position="390"/>
        <end position="407"/>
    </location>
</feature>
<name>A0A6J5YFN7_9ZZZZ</name>
<dbReference type="PROSITE" id="PS50156">
    <property type="entry name" value="SSD"/>
    <property type="match status" value="1"/>
</dbReference>
<keyword evidence="5 7" id="KW-1133">Transmembrane helix</keyword>
<feature type="transmembrane region" description="Helical" evidence="7">
    <location>
        <begin position="254"/>
        <end position="276"/>
    </location>
</feature>
<sequence>MTSHRQVTAGRGLIWLAVLVIVAWLGIGGVTGQLFGKLSSVQKNDTAGFLPSSAESTKAYELSNKFTAQDTSVLPVILLFSGAADATSIANVSAFAGTVTSVEVAHSGGKTIADYIVPGSQLIPIPSQDGQAVLLSVPLNGDSMQSALDNDKPALPEIVSTLRAQAKVVPGFQESHATGIGGILADLFDSFGTLDSKLLLITFGVVGLILIFVYRSPVLWIIPLLCSGLALGVSGGLVYLLAKNNVIDLDGQSQGILSVLVIGAATDYALLLIARYREELHHYDSRVVAMKVAMRGVFEPIFASGLTVIAGLMVLTLSDLKNVRSLGPVAAIGIVGAQMVMLTLLPAILVVLGRWIFWPRIPRHDDVDEKLSGLWSKVARGVGRRPRTTWILSTVILGVALGFSSQLNTRGISQTESFTGNPDSVVGLSVLSKHFPAGQGDPTIVIAPQADLVKVKLVLQSTKGVSDVKATLAGPLIPGQPTPPPKVMDGMIQLEVTLDQPADSLAAQKYVPGIRDAVHAASPDALVGGSTPIQFDLQRTNVRDRNIIIPVALGVIALILALLLRSLLAPILLVLTTVLSFGATLGVCYLVFNYGFGFEATDGAFPLFAFVFLVALGIDYNIFLMTRVREESKRLGTRNGIIKGVTVTGGVITSAGVVLAATFAVLGTLPLVFLAQLGFAVAFGVLLDTIVVRSLLVPALSYDIGKKVWWPSKLSRREPNSVT</sequence>
<dbReference type="SUPFAM" id="SSF82866">
    <property type="entry name" value="Multidrug efflux transporter AcrB transmembrane domain"/>
    <property type="match status" value="2"/>
</dbReference>
<feature type="transmembrane region" description="Helical" evidence="7">
    <location>
        <begin position="329"/>
        <end position="353"/>
    </location>
</feature>
<feature type="transmembrane region" description="Helical" evidence="7">
    <location>
        <begin position="297"/>
        <end position="317"/>
    </location>
</feature>
<comment type="subcellular location">
    <subcellularLocation>
        <location evidence="1">Cell membrane</location>
        <topology evidence="1">Multi-pass membrane protein</topology>
    </subcellularLocation>
</comment>
<feature type="transmembrane region" description="Helical" evidence="7">
    <location>
        <begin position="198"/>
        <end position="214"/>
    </location>
</feature>
<dbReference type="Gene3D" id="1.20.1640.10">
    <property type="entry name" value="Multidrug efflux transporter AcrB transmembrane domain"/>
    <property type="match status" value="2"/>
</dbReference>
<dbReference type="AlphaFoldDB" id="A0A6J5YFN7"/>
<organism evidence="9">
    <name type="scientific">freshwater metagenome</name>
    <dbReference type="NCBI Taxonomy" id="449393"/>
    <lineage>
        <taxon>unclassified sequences</taxon>
        <taxon>metagenomes</taxon>
        <taxon>ecological metagenomes</taxon>
    </lineage>
</organism>
<dbReference type="Pfam" id="PF03176">
    <property type="entry name" value="MMPL"/>
    <property type="match status" value="2"/>
</dbReference>
<evidence type="ECO:0000256" key="2">
    <source>
        <dbReference type="ARBA" id="ARBA00010157"/>
    </source>
</evidence>
<gene>
    <name evidence="9" type="ORF">UFOPK3770_00026</name>
</gene>
<feature type="transmembrane region" description="Helical" evidence="7">
    <location>
        <begin position="221"/>
        <end position="242"/>
    </location>
</feature>
<feature type="transmembrane region" description="Helical" evidence="7">
    <location>
        <begin position="604"/>
        <end position="624"/>
    </location>
</feature>
<feature type="transmembrane region" description="Helical" evidence="7">
    <location>
        <begin position="645"/>
        <end position="667"/>
    </location>
</feature>
<feature type="transmembrane region" description="Helical" evidence="7">
    <location>
        <begin position="12"/>
        <end position="35"/>
    </location>
</feature>
<feature type="transmembrane region" description="Helical" evidence="7">
    <location>
        <begin position="571"/>
        <end position="592"/>
    </location>
</feature>
<evidence type="ECO:0000256" key="1">
    <source>
        <dbReference type="ARBA" id="ARBA00004651"/>
    </source>
</evidence>
<dbReference type="InterPro" id="IPR004869">
    <property type="entry name" value="MMPL_dom"/>
</dbReference>
<dbReference type="InterPro" id="IPR000731">
    <property type="entry name" value="SSD"/>
</dbReference>
<dbReference type="PANTHER" id="PTHR33406:SF6">
    <property type="entry name" value="MEMBRANE PROTEIN YDGH-RELATED"/>
    <property type="match status" value="1"/>
</dbReference>
<accession>A0A6J5YFN7</accession>
<keyword evidence="6 7" id="KW-0472">Membrane</keyword>
<dbReference type="InterPro" id="IPR050545">
    <property type="entry name" value="Mycobact_MmpL"/>
</dbReference>
<keyword evidence="3" id="KW-1003">Cell membrane</keyword>
<dbReference type="GO" id="GO:0005886">
    <property type="term" value="C:plasma membrane"/>
    <property type="evidence" value="ECO:0007669"/>
    <property type="project" value="UniProtKB-SubCell"/>
</dbReference>
<feature type="transmembrane region" description="Helical" evidence="7">
    <location>
        <begin position="547"/>
        <end position="564"/>
    </location>
</feature>
<evidence type="ECO:0000256" key="6">
    <source>
        <dbReference type="ARBA" id="ARBA00023136"/>
    </source>
</evidence>
<evidence type="ECO:0000256" key="4">
    <source>
        <dbReference type="ARBA" id="ARBA00022692"/>
    </source>
</evidence>
<feature type="transmembrane region" description="Helical" evidence="7">
    <location>
        <begin position="673"/>
        <end position="696"/>
    </location>
</feature>